<evidence type="ECO:0000256" key="3">
    <source>
        <dbReference type="ARBA" id="ARBA00022448"/>
    </source>
</evidence>
<dbReference type="EMBL" id="KL197711">
    <property type="protein sequence ID" value="KDQ62067.1"/>
    <property type="molecule type" value="Genomic_DNA"/>
</dbReference>
<dbReference type="InterPro" id="IPR025662">
    <property type="entry name" value="Sigma_54_int_dom_ATP-bd_1"/>
</dbReference>
<keyword evidence="8" id="KW-0378">Hydrolase</keyword>
<evidence type="ECO:0000256" key="11">
    <source>
        <dbReference type="ARBA" id="ARBA00022927"/>
    </source>
</evidence>
<dbReference type="SUPFAM" id="SSF52540">
    <property type="entry name" value="P-loop containing nucleoside triphosphate hydrolases"/>
    <property type="match status" value="2"/>
</dbReference>
<evidence type="ECO:0000256" key="6">
    <source>
        <dbReference type="ARBA" id="ARBA00022692"/>
    </source>
</evidence>
<evidence type="ECO:0000256" key="10">
    <source>
        <dbReference type="ARBA" id="ARBA00022842"/>
    </source>
</evidence>
<accession>A0A067QEY8</accession>
<evidence type="ECO:0000256" key="1">
    <source>
        <dbReference type="ARBA" id="ARBA00001946"/>
    </source>
</evidence>
<evidence type="ECO:0000256" key="12">
    <source>
        <dbReference type="ARBA" id="ARBA00022989"/>
    </source>
</evidence>
<dbReference type="Proteomes" id="UP000027265">
    <property type="component" value="Unassembled WGS sequence"/>
</dbReference>
<dbReference type="Gene3D" id="3.40.50.300">
    <property type="entry name" value="P-loop containing nucleotide triphosphate hydrolases"/>
    <property type="match status" value="2"/>
</dbReference>
<keyword evidence="4" id="KW-0150">Chloroplast</keyword>
<organism evidence="17 18">
    <name type="scientific">Jaapia argillacea MUCL 33604</name>
    <dbReference type="NCBI Taxonomy" id="933084"/>
    <lineage>
        <taxon>Eukaryota</taxon>
        <taxon>Fungi</taxon>
        <taxon>Dikarya</taxon>
        <taxon>Basidiomycota</taxon>
        <taxon>Agaricomycotina</taxon>
        <taxon>Agaricomycetes</taxon>
        <taxon>Agaricomycetidae</taxon>
        <taxon>Jaapiales</taxon>
        <taxon>Jaapiaceae</taxon>
        <taxon>Jaapia</taxon>
    </lineage>
</organism>
<evidence type="ECO:0000313" key="18">
    <source>
        <dbReference type="Proteomes" id="UP000027265"/>
    </source>
</evidence>
<comment type="subcellular location">
    <subcellularLocation>
        <location evidence="2">Membrane</location>
        <topology evidence="2">Single-pass membrane protein</topology>
    </subcellularLocation>
    <subcellularLocation>
        <location evidence="14">Plastid</location>
        <location evidence="14">Chloroplast outer membrane</location>
    </subcellularLocation>
</comment>
<keyword evidence="7" id="KW-0479">Metal-binding</keyword>
<evidence type="ECO:0000256" key="5">
    <source>
        <dbReference type="ARBA" id="ARBA00022640"/>
    </source>
</evidence>
<sequence>MDSSRASIVSARSTWSAGTPATTAPVLPKQGRDEATIPPNMKAGSPTPQPSSYPNVIIFGESGAGKSSIVNMLAGKEITETSGDLLGCTFESRQYTVDLPDRAINIFDTAGLNEGLDGTVTSVDAIKNLYKLVHSMENGVNLLVYVVRGPRIRQSTRNNYYMFYEAFCRKEVPIVLVVTGLEQEASRDAWWERNASVFQECGMHFEGHACVVGTRGRRMMFEKEYEESREDVVDLITRTCLSRPPWRMKGVASFMVILKSMYNSVLVSFPAIPPAGLAKALYRALREAGGLSKVDAKRTASSFERELIEELGRDKKKDDTQLSASPTLIDMPLFEQGRGSHESTANVQSVNVILFGAEGCGKSSIINMLASKNIAHTSDGACGCTFATTKYSIESDPRMTVNLFETAGLNEGVGGTVGSHKAVAKLYTLLRDLHGGVSLLVYVVRGRITDSTIVNYRLFYEAICGREVPLVLLATGVENEDSPDRWLRETLQECRRASIDIASDSAAWVTPIKGKRDYNGNHIFQREYDASIQTVRNLIHDRSSIDPWKVDLTTWFTSILKSLPNLMYALRSASQLSLAANLQDEGLSLSEARGVANVVQGLIGGEISMPGATENVESVGEKRSRIMGEKVRRRSLWPKRGNTI</sequence>
<dbReference type="OrthoDB" id="8954335at2759"/>
<feature type="domain" description="G" evidence="16">
    <location>
        <begin position="352"/>
        <end position="431"/>
    </location>
</feature>
<dbReference type="AlphaFoldDB" id="A0A067QEY8"/>
<evidence type="ECO:0000256" key="7">
    <source>
        <dbReference type="ARBA" id="ARBA00022723"/>
    </source>
</evidence>
<dbReference type="InterPro" id="IPR027417">
    <property type="entry name" value="P-loop_NTPase"/>
</dbReference>
<dbReference type="CDD" id="cd00882">
    <property type="entry name" value="Ras_like_GTPase"/>
    <property type="match status" value="2"/>
</dbReference>
<evidence type="ECO:0000259" key="16">
    <source>
        <dbReference type="Pfam" id="PF01926"/>
    </source>
</evidence>
<dbReference type="STRING" id="933084.A0A067QEY8"/>
<keyword evidence="11" id="KW-0653">Protein transport</keyword>
<dbReference type="PANTHER" id="PTHR10903:SF135">
    <property type="entry name" value="TRANSLOCASE OF CHLOROPLAST 120, CHLOROPLASTIC-RELATED"/>
    <property type="match status" value="1"/>
</dbReference>
<comment type="cofactor">
    <cofactor evidence="1">
        <name>Mg(2+)</name>
        <dbReference type="ChEBI" id="CHEBI:18420"/>
    </cofactor>
</comment>
<evidence type="ECO:0000256" key="9">
    <source>
        <dbReference type="ARBA" id="ARBA00022805"/>
    </source>
</evidence>
<keyword evidence="9" id="KW-1002">Plastid outer membrane</keyword>
<evidence type="ECO:0000313" key="17">
    <source>
        <dbReference type="EMBL" id="KDQ62067.1"/>
    </source>
</evidence>
<evidence type="ECO:0000256" key="15">
    <source>
        <dbReference type="SAM" id="MobiDB-lite"/>
    </source>
</evidence>
<name>A0A067QEY8_9AGAM</name>
<dbReference type="HOGENOM" id="CLU_458595_0_0_1"/>
<keyword evidence="12" id="KW-1133">Transmembrane helix</keyword>
<keyword evidence="5" id="KW-0934">Plastid</keyword>
<keyword evidence="3" id="KW-0813">Transport</keyword>
<feature type="domain" description="G" evidence="16">
    <location>
        <begin position="56"/>
        <end position="178"/>
    </location>
</feature>
<dbReference type="GO" id="GO:0016020">
    <property type="term" value="C:membrane"/>
    <property type="evidence" value="ECO:0007669"/>
    <property type="project" value="UniProtKB-SubCell"/>
</dbReference>
<dbReference type="InterPro" id="IPR045058">
    <property type="entry name" value="GIMA/IAN/Toc"/>
</dbReference>
<dbReference type="GO" id="GO:0015031">
    <property type="term" value="P:protein transport"/>
    <property type="evidence" value="ECO:0007669"/>
    <property type="project" value="UniProtKB-KW"/>
</dbReference>
<evidence type="ECO:0000256" key="4">
    <source>
        <dbReference type="ARBA" id="ARBA00022528"/>
    </source>
</evidence>
<keyword evidence="6" id="KW-0812">Transmembrane</keyword>
<dbReference type="GO" id="GO:0016787">
    <property type="term" value="F:hydrolase activity"/>
    <property type="evidence" value="ECO:0007669"/>
    <property type="project" value="UniProtKB-KW"/>
</dbReference>
<dbReference type="PANTHER" id="PTHR10903">
    <property type="entry name" value="GTPASE, IMAP FAMILY MEMBER-RELATED"/>
    <property type="match status" value="1"/>
</dbReference>
<dbReference type="GO" id="GO:0046872">
    <property type="term" value="F:metal ion binding"/>
    <property type="evidence" value="ECO:0007669"/>
    <property type="project" value="UniProtKB-KW"/>
</dbReference>
<keyword evidence="13" id="KW-0472">Membrane</keyword>
<protein>
    <recommendedName>
        <fullName evidence="16">G domain-containing protein</fullName>
    </recommendedName>
</protein>
<reference evidence="18" key="1">
    <citation type="journal article" date="2014" name="Proc. Natl. Acad. Sci. U.S.A.">
        <title>Extensive sampling of basidiomycete genomes demonstrates inadequacy of the white-rot/brown-rot paradigm for wood decay fungi.</title>
        <authorList>
            <person name="Riley R."/>
            <person name="Salamov A.A."/>
            <person name="Brown D.W."/>
            <person name="Nagy L.G."/>
            <person name="Floudas D."/>
            <person name="Held B.W."/>
            <person name="Levasseur A."/>
            <person name="Lombard V."/>
            <person name="Morin E."/>
            <person name="Otillar R."/>
            <person name="Lindquist E.A."/>
            <person name="Sun H."/>
            <person name="LaButti K.M."/>
            <person name="Schmutz J."/>
            <person name="Jabbour D."/>
            <person name="Luo H."/>
            <person name="Baker S.E."/>
            <person name="Pisabarro A.G."/>
            <person name="Walton J.D."/>
            <person name="Blanchette R.A."/>
            <person name="Henrissat B."/>
            <person name="Martin F."/>
            <person name="Cullen D."/>
            <person name="Hibbett D.S."/>
            <person name="Grigoriev I.V."/>
        </authorList>
    </citation>
    <scope>NUCLEOTIDE SEQUENCE [LARGE SCALE GENOMIC DNA]</scope>
    <source>
        <strain evidence="18">MUCL 33604</strain>
    </source>
</reference>
<dbReference type="PROSITE" id="PS00675">
    <property type="entry name" value="SIGMA54_INTERACT_1"/>
    <property type="match status" value="1"/>
</dbReference>
<feature type="compositionally biased region" description="Polar residues" evidence="15">
    <location>
        <begin position="1"/>
        <end position="22"/>
    </location>
</feature>
<dbReference type="InterPro" id="IPR006073">
    <property type="entry name" value="GTP-bd"/>
</dbReference>
<dbReference type="InParanoid" id="A0A067QEY8"/>
<keyword evidence="10" id="KW-0460">Magnesium</keyword>
<feature type="region of interest" description="Disordered" evidence="15">
    <location>
        <begin position="1"/>
        <end position="51"/>
    </location>
</feature>
<evidence type="ECO:0000256" key="14">
    <source>
        <dbReference type="ARBA" id="ARBA00024013"/>
    </source>
</evidence>
<keyword evidence="18" id="KW-1185">Reference proteome</keyword>
<evidence type="ECO:0000256" key="2">
    <source>
        <dbReference type="ARBA" id="ARBA00004167"/>
    </source>
</evidence>
<dbReference type="Pfam" id="PF01926">
    <property type="entry name" value="MMR_HSR1"/>
    <property type="match status" value="2"/>
</dbReference>
<evidence type="ECO:0000256" key="8">
    <source>
        <dbReference type="ARBA" id="ARBA00022801"/>
    </source>
</evidence>
<gene>
    <name evidence="17" type="ORF">JAAARDRAFT_189442</name>
</gene>
<proteinExistence type="predicted"/>
<dbReference type="GO" id="GO:0005525">
    <property type="term" value="F:GTP binding"/>
    <property type="evidence" value="ECO:0007669"/>
    <property type="project" value="InterPro"/>
</dbReference>
<evidence type="ECO:0000256" key="13">
    <source>
        <dbReference type="ARBA" id="ARBA00023136"/>
    </source>
</evidence>